<evidence type="ECO:0000259" key="8">
    <source>
        <dbReference type="Pfam" id="PF06271"/>
    </source>
</evidence>
<feature type="compositionally biased region" description="Pro residues" evidence="6">
    <location>
        <begin position="41"/>
        <end position="75"/>
    </location>
</feature>
<sequence>MSSHDSAGQEPEGGGKPSFDKQQPPAEGTPGAPSEPYGEPRQPPPGAGPTGAPPPSGSPYDTPPSGSPYDTPPSGSPYDTPPGYGAQYGAPPPGYGAPYPPGPGAAPGPVPGMPPLGSWPNRIVAKLIDYIGIQVIAALIVLPFASLGRQDGYVGATWLGYALYLVYEGVMLSRDGQTVGKKLMKLRVAMLIDGSGPTGAAAWTRAAVFVVPALVCCGLLWWPVNGLFGVFDKPYRQCIHDKAAKTVVVSTA</sequence>
<evidence type="ECO:0000256" key="1">
    <source>
        <dbReference type="ARBA" id="ARBA00004651"/>
    </source>
</evidence>
<keyword evidence="10" id="KW-1185">Reference proteome</keyword>
<evidence type="ECO:0000256" key="6">
    <source>
        <dbReference type="SAM" id="MobiDB-lite"/>
    </source>
</evidence>
<feature type="transmembrane region" description="Helical" evidence="7">
    <location>
        <begin position="127"/>
        <end position="147"/>
    </location>
</feature>
<gene>
    <name evidence="9" type="ORF">GCM10010430_24200</name>
</gene>
<proteinExistence type="predicted"/>
<dbReference type="RefSeq" id="WP_344636308.1">
    <property type="nucleotide sequence ID" value="NZ_BAAATR010000008.1"/>
</dbReference>
<feature type="transmembrane region" description="Helical" evidence="7">
    <location>
        <begin position="209"/>
        <end position="231"/>
    </location>
</feature>
<protein>
    <submittedName>
        <fullName evidence="9">RDD family protein</fullName>
    </submittedName>
</protein>
<evidence type="ECO:0000256" key="4">
    <source>
        <dbReference type="ARBA" id="ARBA00022989"/>
    </source>
</evidence>
<keyword evidence="4 7" id="KW-1133">Transmembrane helix</keyword>
<evidence type="ECO:0000256" key="3">
    <source>
        <dbReference type="ARBA" id="ARBA00022692"/>
    </source>
</evidence>
<evidence type="ECO:0000256" key="2">
    <source>
        <dbReference type="ARBA" id="ARBA00022475"/>
    </source>
</evidence>
<dbReference type="InterPro" id="IPR051791">
    <property type="entry name" value="Pra-immunoreactive"/>
</dbReference>
<feature type="domain" description="RDD" evidence="8">
    <location>
        <begin position="118"/>
        <end position="245"/>
    </location>
</feature>
<name>A0ABN3DUF4_9ACTN</name>
<dbReference type="InterPro" id="IPR010432">
    <property type="entry name" value="RDD"/>
</dbReference>
<organism evidence="9 10">
    <name type="scientific">Kitasatospora cystarginea</name>
    <dbReference type="NCBI Taxonomy" id="58350"/>
    <lineage>
        <taxon>Bacteria</taxon>
        <taxon>Bacillati</taxon>
        <taxon>Actinomycetota</taxon>
        <taxon>Actinomycetes</taxon>
        <taxon>Kitasatosporales</taxon>
        <taxon>Streptomycetaceae</taxon>
        <taxon>Kitasatospora</taxon>
    </lineage>
</organism>
<evidence type="ECO:0000256" key="7">
    <source>
        <dbReference type="SAM" id="Phobius"/>
    </source>
</evidence>
<feature type="region of interest" description="Disordered" evidence="6">
    <location>
        <begin position="1"/>
        <end position="100"/>
    </location>
</feature>
<dbReference type="Proteomes" id="UP001500305">
    <property type="component" value="Unassembled WGS sequence"/>
</dbReference>
<evidence type="ECO:0000313" key="10">
    <source>
        <dbReference type="Proteomes" id="UP001500305"/>
    </source>
</evidence>
<keyword evidence="2" id="KW-1003">Cell membrane</keyword>
<dbReference type="PANTHER" id="PTHR36115:SF4">
    <property type="entry name" value="MEMBRANE PROTEIN"/>
    <property type="match status" value="1"/>
</dbReference>
<keyword evidence="5 7" id="KW-0472">Membrane</keyword>
<evidence type="ECO:0000313" key="9">
    <source>
        <dbReference type="EMBL" id="GAA2241790.1"/>
    </source>
</evidence>
<accession>A0ABN3DUF4</accession>
<feature type="transmembrane region" description="Helical" evidence="7">
    <location>
        <begin position="153"/>
        <end position="172"/>
    </location>
</feature>
<comment type="subcellular location">
    <subcellularLocation>
        <location evidence="1">Cell membrane</location>
        <topology evidence="1">Multi-pass membrane protein</topology>
    </subcellularLocation>
</comment>
<reference evidence="9 10" key="1">
    <citation type="journal article" date="2019" name="Int. J. Syst. Evol. Microbiol.">
        <title>The Global Catalogue of Microorganisms (GCM) 10K type strain sequencing project: providing services to taxonomists for standard genome sequencing and annotation.</title>
        <authorList>
            <consortium name="The Broad Institute Genomics Platform"/>
            <consortium name="The Broad Institute Genome Sequencing Center for Infectious Disease"/>
            <person name="Wu L."/>
            <person name="Ma J."/>
        </authorList>
    </citation>
    <scope>NUCLEOTIDE SEQUENCE [LARGE SCALE GENOMIC DNA]</scope>
    <source>
        <strain evidence="9 10">JCM 7356</strain>
    </source>
</reference>
<dbReference type="PANTHER" id="PTHR36115">
    <property type="entry name" value="PROLINE-RICH ANTIGEN HOMOLOG-RELATED"/>
    <property type="match status" value="1"/>
</dbReference>
<dbReference type="EMBL" id="BAAATR010000008">
    <property type="protein sequence ID" value="GAA2241790.1"/>
    <property type="molecule type" value="Genomic_DNA"/>
</dbReference>
<keyword evidence="3 7" id="KW-0812">Transmembrane</keyword>
<evidence type="ECO:0000256" key="5">
    <source>
        <dbReference type="ARBA" id="ARBA00023136"/>
    </source>
</evidence>
<dbReference type="Pfam" id="PF06271">
    <property type="entry name" value="RDD"/>
    <property type="match status" value="1"/>
</dbReference>
<comment type="caution">
    <text evidence="9">The sequence shown here is derived from an EMBL/GenBank/DDBJ whole genome shotgun (WGS) entry which is preliminary data.</text>
</comment>
<feature type="compositionally biased region" description="Pro residues" evidence="6">
    <location>
        <begin position="90"/>
        <end position="100"/>
    </location>
</feature>